<accession>A0A510XSF2</accession>
<dbReference type="AlphaFoldDB" id="A0A510XSF2"/>
<sequence length="189" mass="21690">MINDNIEGKLKKVGELLDRATFENIIVENISLEKATDNLISKANLFSFLKPSSNDSFDTITTWKLDAYQAPIIGYKTDTEKLKLVSGLFTFHKVCRLQNQSNQLTPCLVLPYRPTPELRRLIFLNDIVRLLLKQYFNASGPLISELLICLFKDEHSVLNSAEWRTLFPAIKTKTELCKWLKISTKVIKL</sequence>
<comment type="caution">
    <text evidence="1">The sequence shown here is derived from an EMBL/GenBank/DDBJ whole genome shotgun (WGS) entry which is preliminary data.</text>
</comment>
<dbReference type="RefSeq" id="WP_089347860.1">
    <property type="nucleotide sequence ID" value="NZ_BJUM01000006.1"/>
</dbReference>
<organism evidence="1 2">
    <name type="scientific">Pseudoalteromonas espejiana</name>
    <dbReference type="NCBI Taxonomy" id="28107"/>
    <lineage>
        <taxon>Bacteria</taxon>
        <taxon>Pseudomonadati</taxon>
        <taxon>Pseudomonadota</taxon>
        <taxon>Gammaproteobacteria</taxon>
        <taxon>Alteromonadales</taxon>
        <taxon>Pseudoalteromonadaceae</taxon>
        <taxon>Pseudoalteromonas</taxon>
    </lineage>
</organism>
<gene>
    <name evidence="1" type="ORF">PES01_08090</name>
</gene>
<dbReference type="OrthoDB" id="6268058at2"/>
<evidence type="ECO:0000313" key="2">
    <source>
        <dbReference type="Proteomes" id="UP000321419"/>
    </source>
</evidence>
<dbReference type="EMBL" id="BJUM01000006">
    <property type="protein sequence ID" value="GEK53964.1"/>
    <property type="molecule type" value="Genomic_DNA"/>
</dbReference>
<dbReference type="Proteomes" id="UP000321419">
    <property type="component" value="Unassembled WGS sequence"/>
</dbReference>
<name>A0A510XSF2_9GAMM</name>
<proteinExistence type="predicted"/>
<protein>
    <submittedName>
        <fullName evidence="1">Uncharacterized protein</fullName>
    </submittedName>
</protein>
<keyword evidence="2" id="KW-1185">Reference proteome</keyword>
<reference evidence="1 2" key="1">
    <citation type="submission" date="2019-07" db="EMBL/GenBank/DDBJ databases">
        <title>Whole genome shotgun sequence of Pseudoalteromonas espejiana NBRC 102222.</title>
        <authorList>
            <person name="Hosoyama A."/>
            <person name="Uohara A."/>
            <person name="Ohji S."/>
            <person name="Ichikawa N."/>
        </authorList>
    </citation>
    <scope>NUCLEOTIDE SEQUENCE [LARGE SCALE GENOMIC DNA]</scope>
    <source>
        <strain evidence="1 2">NBRC 102222</strain>
    </source>
</reference>
<evidence type="ECO:0000313" key="1">
    <source>
        <dbReference type="EMBL" id="GEK53964.1"/>
    </source>
</evidence>